<dbReference type="Pfam" id="PF02922">
    <property type="entry name" value="CBM_48"/>
    <property type="match status" value="1"/>
</dbReference>
<dbReference type="OrthoDB" id="3236218at2"/>
<dbReference type="GO" id="GO:0030246">
    <property type="term" value="F:carbohydrate binding"/>
    <property type="evidence" value="ECO:0007669"/>
    <property type="project" value="InterPro"/>
</dbReference>
<dbReference type="InterPro" id="IPR011839">
    <property type="entry name" value="Pullul_strch"/>
</dbReference>
<accession>A0A1M5NMY1</accession>
<keyword evidence="2" id="KW-0732">Signal</keyword>
<dbReference type="CDD" id="cd11341">
    <property type="entry name" value="AmyAc_Pullulanase_LD-like"/>
    <property type="match status" value="1"/>
</dbReference>
<sequence length="1439" mass="156379">MTRLPSTAKLAAIALGSALLWGCGDGAESGDVLLTCDAPNVPNAAGTQCVAPEPIQCPAPSFPDDKNEQCIIGYNPDLPTPVAVPGELEAVLYYNRPGEPDSSYEGYRLHTWNNDECDAYAPPHDATDWANGHIHDGIDPTYGAYWILNLKEGYSDCANFIIHIGTEGSGKALGDFDAKMVLNQEDERAQRMGFTFHGHPTVYEYPIDTLGVQPLKIDGAAAHWLDADTLVWNLDPTAVSMFKLHHAKMADLEVLPEPDRIVNGEVVALTPSELTDEQKARAPHLAEWPAYSTGLSAEQAKEVARGQLVMAAYNAEEVPVAATNVQIAKALDALYTFGEMDADEAQLGVMYDGDSVSVSVWAPTAQSLMLNLYDADKNLSSSQAMTLDEMTGIWSYQGDASLDRQFYRFEVKVFHPVTGLIETIEATDPYSLSLSANGRYSQFVNLNDDDLKPDGWDGHAVPTVMNTADAVILEGHVRDFSIRDESTPEAVRGTYLAFAETGTAPVMHLQAMAEAGVTHFHVLPVTDMATVNEERSERVEITDTLGMLCERIDNAAAACLTEDHGATIESLLADFLPGSADAQALVDALRGLDGFNWGYDPQHFFAPEGSYASDPDGVARILELRAMNQALHEMGLRVVLDVVYNHTASSGLWDNSVLDKLVPGYYHRYDEESGEIWRSTCCENTATEHRMMDKLMSDSLVLLAQQYGYDGFRFDIMGHIPKPSLLAARDAVQMVDADNFFYGEGWNFGDDVVNDRLFEQGTQANMAGSEIGTFNDRIREAVRQGRLFAEEESNERLQDQDTLRLSMAGNLQNYVLKDFNGNSATGASFSWNGQPTGYTLSPVDAINYVSKHDNETLWDQLQYSHPVGRSLEDRVRIHHLSATLPLLSQGIPFFQLGVDLLRSKSMDRDSYDAGDWYNYVDFTKETNNWNVGLPSADKNQDNWETIAGIALNPSAQASMSEIDFAATLFQEMLSIRRDTPLLRLDSEEAIIARLGFHNVGKRQTQGLIVMSLDDGIGLADLDPMADALVVMVNASGSEQSHTIPTAEGFVLHPTLAASLDTRVQGSSFSAGEGEGTFTVPAYTSAVFIKPQQGEQGTGLAATATVGAPDVVPYGSTEVFVRGGMNDWGEVDRFEYVGDGEYRIAIALTAGDYEFKVASADWSTVDFGGLSDGEADVEEGTDEALTRSGANLRFSPAMDATYVFSLDASDSENPVLVVYNEEPFVGTPVYLRGSLNGWSTDNELAYLGGGIYRVDVALTAGDYEFKVASEDWATVDYGSAESDPAVTEGQEELLGVGGANMTFTATMDTTYAFIFDASDRSERLLSVQPAEMFGSNTVYIRGSMNGWGEVDMLAYQGMSVYSVDIALAAGDYEFKIATADWNTVDFGAAGGDEAVVLDASKPLAVKGANMTLNLEAASTLRFTVTGPSMDSPTLTVSEVN</sequence>
<dbReference type="Pfam" id="PF03714">
    <property type="entry name" value="PUD"/>
    <property type="match status" value="1"/>
</dbReference>
<dbReference type="Pfam" id="PF11852">
    <property type="entry name" value="Pullul_strch_C"/>
    <property type="match status" value="1"/>
</dbReference>
<gene>
    <name evidence="10" type="ORF">SAMN02745129_1117</name>
</gene>
<evidence type="ECO:0000256" key="2">
    <source>
        <dbReference type="ARBA" id="ARBA00022729"/>
    </source>
</evidence>
<dbReference type="InterPro" id="IPR004193">
    <property type="entry name" value="Glyco_hydro_13_N"/>
</dbReference>
<dbReference type="InterPro" id="IPR013783">
    <property type="entry name" value="Ig-like_fold"/>
</dbReference>
<dbReference type="SMART" id="SM00642">
    <property type="entry name" value="Aamy"/>
    <property type="match status" value="1"/>
</dbReference>
<dbReference type="EC" id="3.2.1.41" evidence="6"/>
<dbReference type="InterPro" id="IPR005323">
    <property type="entry name" value="CBM41_pullulanase"/>
</dbReference>
<dbReference type="InterPro" id="IPR006047">
    <property type="entry name" value="GH13_cat_dom"/>
</dbReference>
<dbReference type="PANTHER" id="PTHR43002">
    <property type="entry name" value="GLYCOGEN DEBRANCHING ENZYME"/>
    <property type="match status" value="1"/>
</dbReference>
<dbReference type="Gene3D" id="2.60.40.1130">
    <property type="entry name" value="Rab geranylgeranyltransferase alpha-subunit, insert domain"/>
    <property type="match status" value="1"/>
</dbReference>
<dbReference type="Proteomes" id="UP000184268">
    <property type="component" value="Unassembled WGS sequence"/>
</dbReference>
<name>A0A1M5NMY1_9GAMM</name>
<dbReference type="CDD" id="cd02860">
    <property type="entry name" value="E_set_Pullulanase"/>
    <property type="match status" value="1"/>
</dbReference>
<comment type="catalytic activity">
    <reaction evidence="5">
        <text>Hydrolysis of (1-&gt;6)-alpha-D-glucosidic linkages in pullulan, amylopectin and glycogen, and in the alpha- and beta-limit dextrins of amylopectin and glycogen.</text>
        <dbReference type="EC" id="3.2.1.41"/>
    </reaction>
</comment>
<dbReference type="SUPFAM" id="SSF51445">
    <property type="entry name" value="(Trans)glycosidases"/>
    <property type="match status" value="1"/>
</dbReference>
<dbReference type="Gene3D" id="2.60.40.10">
    <property type="entry name" value="Immunoglobulins"/>
    <property type="match status" value="4"/>
</dbReference>
<dbReference type="CDD" id="cd10315">
    <property type="entry name" value="CBM41_pullulanase"/>
    <property type="match status" value="1"/>
</dbReference>
<dbReference type="Gene3D" id="2.60.40.1110">
    <property type="match status" value="1"/>
</dbReference>
<dbReference type="InterPro" id="IPR024561">
    <property type="entry name" value="Pullul_strch_C"/>
</dbReference>
<dbReference type="Gene3D" id="3.20.20.80">
    <property type="entry name" value="Glycosidases"/>
    <property type="match status" value="1"/>
</dbReference>
<evidence type="ECO:0000256" key="5">
    <source>
        <dbReference type="ARBA" id="ARBA00023965"/>
    </source>
</evidence>
<keyword evidence="11" id="KW-1185">Reference proteome</keyword>
<dbReference type="CDD" id="cd02861">
    <property type="entry name" value="E_set_pullulanase_like"/>
    <property type="match status" value="3"/>
</dbReference>
<dbReference type="Gene3D" id="2.60.40.1180">
    <property type="entry name" value="Golgi alpha-mannosidase II"/>
    <property type="match status" value="1"/>
</dbReference>
<dbReference type="SUPFAM" id="SSF51011">
    <property type="entry name" value="Glycosyl hydrolase domain"/>
    <property type="match status" value="1"/>
</dbReference>
<evidence type="ECO:0000256" key="3">
    <source>
        <dbReference type="ARBA" id="ARBA00022801"/>
    </source>
</evidence>
<dbReference type="Pfam" id="PF17967">
    <property type="entry name" value="Pullulanase_N2"/>
    <property type="match status" value="1"/>
</dbReference>
<evidence type="ECO:0000256" key="4">
    <source>
        <dbReference type="ARBA" id="ARBA00023295"/>
    </source>
</evidence>
<evidence type="ECO:0000256" key="1">
    <source>
        <dbReference type="ARBA" id="ARBA00008061"/>
    </source>
</evidence>
<evidence type="ECO:0000256" key="8">
    <source>
        <dbReference type="ARBA" id="ARBA00031076"/>
    </source>
</evidence>
<dbReference type="InterPro" id="IPR013784">
    <property type="entry name" value="Carb-bd-like_fold"/>
</dbReference>
<comment type="similarity">
    <text evidence="1">Belongs to the glycosyl hydrolase 13 family.</text>
</comment>
<protein>
    <recommendedName>
        <fullName evidence="6">pullulanase</fullName>
        <ecNumber evidence="6">3.2.1.41</ecNumber>
    </recommendedName>
    <alternativeName>
        <fullName evidence="7">Alpha-dextrin endo-1,6-alpha-glucosidase</fullName>
    </alternativeName>
    <alternativeName>
        <fullName evidence="8">Pullulan 6-glucanohydrolase</fullName>
    </alternativeName>
</protein>
<dbReference type="SUPFAM" id="SSF81296">
    <property type="entry name" value="E set domains"/>
    <property type="match status" value="3"/>
</dbReference>
<keyword evidence="4" id="KW-0326">Glycosidase</keyword>
<dbReference type="GO" id="GO:0051060">
    <property type="term" value="F:pullulanase activity"/>
    <property type="evidence" value="ECO:0007669"/>
    <property type="project" value="UniProtKB-EC"/>
</dbReference>
<dbReference type="InterPro" id="IPR013780">
    <property type="entry name" value="Glyco_hydro_b"/>
</dbReference>
<evidence type="ECO:0000256" key="6">
    <source>
        <dbReference type="ARBA" id="ARBA00024062"/>
    </source>
</evidence>
<dbReference type="NCBIfam" id="TIGR02103">
    <property type="entry name" value="pullul_strch"/>
    <property type="match status" value="1"/>
</dbReference>
<reference evidence="11" key="1">
    <citation type="submission" date="2016-11" db="EMBL/GenBank/DDBJ databases">
        <authorList>
            <person name="Varghese N."/>
            <person name="Submissions S."/>
        </authorList>
    </citation>
    <scope>NUCLEOTIDE SEQUENCE [LARGE SCALE GENOMIC DNA]</scope>
    <source>
        <strain evidence="11">DSM 16917</strain>
    </source>
</reference>
<keyword evidence="3" id="KW-0378">Hydrolase</keyword>
<dbReference type="InterPro" id="IPR054409">
    <property type="entry name" value="X25_BaPul-like"/>
</dbReference>
<dbReference type="SUPFAM" id="SSF49452">
    <property type="entry name" value="Starch-binding domain-like"/>
    <property type="match status" value="1"/>
</dbReference>
<dbReference type="InterPro" id="IPR017853">
    <property type="entry name" value="GH"/>
</dbReference>
<dbReference type="InterPro" id="IPR040671">
    <property type="entry name" value="Pullulanase_N2"/>
</dbReference>
<dbReference type="RefSeq" id="WP_067658210.1">
    <property type="nucleotide sequence ID" value="NZ_FQXG01000001.1"/>
</dbReference>
<evidence type="ECO:0000256" key="7">
    <source>
        <dbReference type="ARBA" id="ARBA00029618"/>
    </source>
</evidence>
<evidence type="ECO:0000259" key="9">
    <source>
        <dbReference type="SMART" id="SM00642"/>
    </source>
</evidence>
<proteinExistence type="inferred from homology"/>
<evidence type="ECO:0000313" key="10">
    <source>
        <dbReference type="EMBL" id="SHG90857.1"/>
    </source>
</evidence>
<evidence type="ECO:0000313" key="11">
    <source>
        <dbReference type="Proteomes" id="UP000184268"/>
    </source>
</evidence>
<dbReference type="EMBL" id="FQXG01000001">
    <property type="protein sequence ID" value="SHG90857.1"/>
    <property type="molecule type" value="Genomic_DNA"/>
</dbReference>
<dbReference type="GO" id="GO:0005975">
    <property type="term" value="P:carbohydrate metabolic process"/>
    <property type="evidence" value="ECO:0007669"/>
    <property type="project" value="InterPro"/>
</dbReference>
<dbReference type="InterPro" id="IPR014756">
    <property type="entry name" value="Ig_E-set"/>
</dbReference>
<organism evidence="10 11">
    <name type="scientific">Ferrimonas marina</name>
    <dbReference type="NCBI Taxonomy" id="299255"/>
    <lineage>
        <taxon>Bacteria</taxon>
        <taxon>Pseudomonadati</taxon>
        <taxon>Pseudomonadota</taxon>
        <taxon>Gammaproteobacteria</taxon>
        <taxon>Alteromonadales</taxon>
        <taxon>Ferrimonadaceae</taxon>
        <taxon>Ferrimonas</taxon>
    </lineage>
</organism>
<dbReference type="Pfam" id="PF22058">
    <property type="entry name" value="X25_BaPul_like"/>
    <property type="match status" value="1"/>
</dbReference>
<dbReference type="STRING" id="299255.SAMN02745129_1117"/>
<feature type="domain" description="Glycosyl hydrolase family 13 catalytic" evidence="9">
    <location>
        <begin position="583"/>
        <end position="944"/>
    </location>
</feature>